<evidence type="ECO:0000313" key="2">
    <source>
        <dbReference type="Proteomes" id="UP000192727"/>
    </source>
</evidence>
<dbReference type="AlphaFoldDB" id="A0A1V0UR76"/>
<protein>
    <submittedName>
        <fullName evidence="1">Uncharacterized protein</fullName>
    </submittedName>
</protein>
<dbReference type="EMBL" id="CP020557">
    <property type="protein sequence ID" value="ARF67617.1"/>
    <property type="molecule type" value="Genomic_DNA"/>
</dbReference>
<evidence type="ECO:0000313" key="1">
    <source>
        <dbReference type="EMBL" id="ARF67617.1"/>
    </source>
</evidence>
<dbReference type="RefSeq" id="WP_083039333.1">
    <property type="nucleotide sequence ID" value="NZ_CP020557.1"/>
</dbReference>
<accession>A0A1V0UR76</accession>
<name>A0A1V0UR76_9BACL</name>
<gene>
    <name evidence="1" type="ORF">B7C51_06905</name>
</gene>
<proteinExistence type="predicted"/>
<sequence>MDKLRSFYLRAESFVKGNVDFKTAAGLSDESFDRFVSKMVILLSRDTFPKKHYGLSRDKVREIFLNFYSYFSKPILINVKENKAFCYEIAPEMYRMVFARSKKQALEIIYADPLFITISTAALKRSMQRVVDTGTGYVITDKGERRELDVWSNTINLYGNGVAVEWSEVNGEQ</sequence>
<dbReference type="Proteomes" id="UP000192727">
    <property type="component" value="Chromosome"/>
</dbReference>
<reference evidence="1 2" key="1">
    <citation type="submission" date="2017-03" db="EMBL/GenBank/DDBJ databases">
        <title>Paenibacillus larvae genome sequencing.</title>
        <authorList>
            <person name="Dingman D.W."/>
        </authorList>
    </citation>
    <scope>NUCLEOTIDE SEQUENCE [LARGE SCALE GENOMIC DNA]</scope>
    <source>
        <strain evidence="1 2">SAG 10367</strain>
    </source>
</reference>
<organism evidence="1 2">
    <name type="scientific">Paenibacillus larvae subsp. pulvifaciens</name>
    <dbReference type="NCBI Taxonomy" id="1477"/>
    <lineage>
        <taxon>Bacteria</taxon>
        <taxon>Bacillati</taxon>
        <taxon>Bacillota</taxon>
        <taxon>Bacilli</taxon>
        <taxon>Bacillales</taxon>
        <taxon>Paenibacillaceae</taxon>
        <taxon>Paenibacillus</taxon>
    </lineage>
</organism>